<keyword evidence="4" id="KW-1185">Reference proteome</keyword>
<feature type="transmembrane region" description="Helical" evidence="2">
    <location>
        <begin position="60"/>
        <end position="80"/>
    </location>
</feature>
<evidence type="ECO:0000256" key="1">
    <source>
        <dbReference type="SAM" id="MobiDB-lite"/>
    </source>
</evidence>
<feature type="transmembrane region" description="Helical" evidence="2">
    <location>
        <begin position="29"/>
        <end position="48"/>
    </location>
</feature>
<feature type="region of interest" description="Disordered" evidence="1">
    <location>
        <begin position="1"/>
        <end position="22"/>
    </location>
</feature>
<keyword evidence="2" id="KW-1133">Transmembrane helix</keyword>
<dbReference type="EMBL" id="NIZW01000029">
    <property type="protein sequence ID" value="PHQ32317.1"/>
    <property type="molecule type" value="Genomic_DNA"/>
</dbReference>
<dbReference type="AlphaFoldDB" id="A0A2G1VZW8"/>
<evidence type="ECO:0000313" key="4">
    <source>
        <dbReference type="Proteomes" id="UP000225740"/>
    </source>
</evidence>
<protein>
    <submittedName>
        <fullName evidence="3">Uncharacterized protein</fullName>
    </submittedName>
</protein>
<accession>A0A2G1VZW8</accession>
<name>A0A2G1VZW8_9BACT</name>
<keyword evidence="2" id="KW-0472">Membrane</keyword>
<feature type="transmembrane region" description="Helical" evidence="2">
    <location>
        <begin position="86"/>
        <end position="108"/>
    </location>
</feature>
<comment type="caution">
    <text evidence="3">The sequence shown here is derived from an EMBL/GenBank/DDBJ whole genome shotgun (WGS) entry which is preliminary data.</text>
</comment>
<reference evidence="3 4" key="1">
    <citation type="submission" date="2017-06" db="EMBL/GenBank/DDBJ databases">
        <title>Description of Rhodopirellula bahusiensis sp. nov.</title>
        <authorList>
            <person name="Kizina J."/>
            <person name="Harder J."/>
        </authorList>
    </citation>
    <scope>NUCLEOTIDE SEQUENCE [LARGE SCALE GENOMIC DNA]</scope>
    <source>
        <strain evidence="3 4">SWK21</strain>
    </source>
</reference>
<keyword evidence="2" id="KW-0812">Transmembrane</keyword>
<gene>
    <name evidence="3" type="ORF">CEE69_26615</name>
</gene>
<dbReference type="Proteomes" id="UP000225740">
    <property type="component" value="Unassembled WGS sequence"/>
</dbReference>
<evidence type="ECO:0000313" key="3">
    <source>
        <dbReference type="EMBL" id="PHQ32317.1"/>
    </source>
</evidence>
<proteinExistence type="predicted"/>
<organism evidence="3 4">
    <name type="scientific">Rhodopirellula bahusiensis</name>
    <dbReference type="NCBI Taxonomy" id="2014065"/>
    <lineage>
        <taxon>Bacteria</taxon>
        <taxon>Pseudomonadati</taxon>
        <taxon>Planctomycetota</taxon>
        <taxon>Planctomycetia</taxon>
        <taxon>Pirellulales</taxon>
        <taxon>Pirellulaceae</taxon>
        <taxon>Rhodopirellula</taxon>
    </lineage>
</organism>
<evidence type="ECO:0000256" key="2">
    <source>
        <dbReference type="SAM" id="Phobius"/>
    </source>
</evidence>
<sequence>MDARESTVNPYKPSATSGAQATRRATRRGLPIVTGLIYAIFCATALLSSDWLGTTIPTGLILFIHLTILPFDLALGLYIYLGYNAFVPGLFVGCISAFAFAALCHVWVSSGFRHCNALAQDSCGMHNLPQRITHT</sequence>